<dbReference type="Proteomes" id="UP001311915">
    <property type="component" value="Unassembled WGS sequence"/>
</dbReference>
<accession>A0AAV9K8J2</accession>
<dbReference type="AlphaFoldDB" id="A0AAV9K8J2"/>
<dbReference type="EMBL" id="JAWPEI010000011">
    <property type="protein sequence ID" value="KAK4709666.1"/>
    <property type="molecule type" value="Genomic_DNA"/>
</dbReference>
<evidence type="ECO:0000313" key="2">
    <source>
        <dbReference type="Proteomes" id="UP001311915"/>
    </source>
</evidence>
<reference evidence="1 2" key="1">
    <citation type="submission" date="2023-10" db="EMBL/GenBank/DDBJ databases">
        <title>Genome-Wide Identification Analysis in wild type Solanum Pinnatisectum Reveals Some Genes Defensing Phytophthora Infestans.</title>
        <authorList>
            <person name="Sun C."/>
        </authorList>
    </citation>
    <scope>NUCLEOTIDE SEQUENCE [LARGE SCALE GENOMIC DNA]</scope>
    <source>
        <strain evidence="1">LQN</strain>
        <tissue evidence="1">Leaf</tissue>
    </source>
</reference>
<evidence type="ECO:0008006" key="3">
    <source>
        <dbReference type="Google" id="ProtNLM"/>
    </source>
</evidence>
<comment type="caution">
    <text evidence="1">The sequence shown here is derived from an EMBL/GenBank/DDBJ whole genome shotgun (WGS) entry which is preliminary data.</text>
</comment>
<evidence type="ECO:0000313" key="1">
    <source>
        <dbReference type="EMBL" id="KAK4709666.1"/>
    </source>
</evidence>
<proteinExistence type="predicted"/>
<gene>
    <name evidence="1" type="ORF">R3W88_004179</name>
</gene>
<name>A0AAV9K8J2_9SOLN</name>
<dbReference type="PANTHER" id="PTHR33116">
    <property type="entry name" value="REVERSE TRANSCRIPTASE ZINC-BINDING DOMAIN-CONTAINING PROTEIN-RELATED-RELATED"/>
    <property type="match status" value="1"/>
</dbReference>
<protein>
    <recommendedName>
        <fullName evidence="3">Reverse transcriptase</fullName>
    </recommendedName>
</protein>
<organism evidence="1 2">
    <name type="scientific">Solanum pinnatisectum</name>
    <name type="common">tansyleaf nightshade</name>
    <dbReference type="NCBI Taxonomy" id="50273"/>
    <lineage>
        <taxon>Eukaryota</taxon>
        <taxon>Viridiplantae</taxon>
        <taxon>Streptophyta</taxon>
        <taxon>Embryophyta</taxon>
        <taxon>Tracheophyta</taxon>
        <taxon>Spermatophyta</taxon>
        <taxon>Magnoliopsida</taxon>
        <taxon>eudicotyledons</taxon>
        <taxon>Gunneridae</taxon>
        <taxon>Pentapetalae</taxon>
        <taxon>asterids</taxon>
        <taxon>lamiids</taxon>
        <taxon>Solanales</taxon>
        <taxon>Solanaceae</taxon>
        <taxon>Solanoideae</taxon>
        <taxon>Solaneae</taxon>
        <taxon>Solanum</taxon>
    </lineage>
</organism>
<keyword evidence="2" id="KW-1185">Reference proteome</keyword>
<dbReference type="PANTHER" id="PTHR33116:SF66">
    <property type="entry name" value="REVERSE TRANSCRIPTASE ZINC-BINDING DOMAIN-CONTAINING PROTEIN"/>
    <property type="match status" value="1"/>
</dbReference>
<sequence>MDTSVDPSQAAFVPGRMIVDNILLSHELEKGYGRKGISPRSMMKIDIGDARFVQLLFDTFQDFSKGSGLIANTSKSSIYFGGVSIAEQDQIMAYTGFTRGNMTFIYLRVPVSTKILSIAQSQLIRSVLISMQKYWSEIFILPKKISQLIEQMCKRFLWTGKVEVTKKALIAWSRLCQPQLTGGINIIDMEIWNKAAISKLLWNMCTKKDRLWIRWIHAYYVKGRCIWEIEPKQATWVIQNIFKAKQHFIDVGIPLDTIHTMSSLTIKAIYQS</sequence>